<dbReference type="OrthoDB" id="9780708at2"/>
<dbReference type="Proteomes" id="UP000183190">
    <property type="component" value="Unassembled WGS sequence"/>
</dbReference>
<evidence type="ECO:0000256" key="3">
    <source>
        <dbReference type="ARBA" id="ARBA00022573"/>
    </source>
</evidence>
<organism evidence="6 7">
    <name type="scientific">Ruminococcus flavefaciens</name>
    <dbReference type="NCBI Taxonomy" id="1265"/>
    <lineage>
        <taxon>Bacteria</taxon>
        <taxon>Bacillati</taxon>
        <taxon>Bacillota</taxon>
        <taxon>Clostridia</taxon>
        <taxon>Eubacteriales</taxon>
        <taxon>Oscillospiraceae</taxon>
        <taxon>Ruminococcus</taxon>
    </lineage>
</organism>
<proteinExistence type="inferred from homology"/>
<evidence type="ECO:0000259" key="5">
    <source>
        <dbReference type="Pfam" id="PF02570"/>
    </source>
</evidence>
<evidence type="ECO:0000256" key="1">
    <source>
        <dbReference type="ARBA" id="ARBA00004953"/>
    </source>
</evidence>
<dbReference type="PANTHER" id="PTHR43588">
    <property type="entry name" value="COBALT-PRECORRIN-8 METHYLMUTASE"/>
    <property type="match status" value="1"/>
</dbReference>
<keyword evidence="3" id="KW-0169">Cobalamin biosynthesis</keyword>
<dbReference type="PANTHER" id="PTHR43588:SF1">
    <property type="entry name" value="COBALT-PRECORRIN-8 METHYLMUTASE"/>
    <property type="match status" value="1"/>
</dbReference>
<protein>
    <submittedName>
        <fullName evidence="6">Precorrin-8X methylmutase</fullName>
    </submittedName>
</protein>
<dbReference type="InterPro" id="IPR036588">
    <property type="entry name" value="CobH/CbiC_sf"/>
</dbReference>
<dbReference type="Gene3D" id="3.40.50.10230">
    <property type="entry name" value="Cobalamin biosynthesis CobH/CbiC, precorrin-8X methylmutase"/>
    <property type="match status" value="1"/>
</dbReference>
<dbReference type="InterPro" id="IPR003722">
    <property type="entry name" value="Cbl_synth_CobH/CbiC"/>
</dbReference>
<dbReference type="GO" id="GO:0009236">
    <property type="term" value="P:cobalamin biosynthetic process"/>
    <property type="evidence" value="ECO:0007669"/>
    <property type="project" value="UniProtKB-UniPathway"/>
</dbReference>
<dbReference type="EMBL" id="FNWV01000006">
    <property type="protein sequence ID" value="SEH66544.1"/>
    <property type="molecule type" value="Genomic_DNA"/>
</dbReference>
<accession>A0A1H6K441</accession>
<evidence type="ECO:0000256" key="2">
    <source>
        <dbReference type="ARBA" id="ARBA00009774"/>
    </source>
</evidence>
<comment type="pathway">
    <text evidence="1">Cofactor biosynthesis; adenosylcobalamin biosynthesis.</text>
</comment>
<comment type="similarity">
    <text evidence="2">Belongs to the CobH/CbiC family.</text>
</comment>
<gene>
    <name evidence="6" type="ORF">SAMN02910265_02045</name>
</gene>
<dbReference type="RefSeq" id="WP_074717032.1">
    <property type="nucleotide sequence ID" value="NZ_FNWV01000006.1"/>
</dbReference>
<evidence type="ECO:0000313" key="7">
    <source>
        <dbReference type="Proteomes" id="UP000183190"/>
    </source>
</evidence>
<dbReference type="GO" id="GO:0016993">
    <property type="term" value="F:precorrin-8X methylmutase activity"/>
    <property type="evidence" value="ECO:0007669"/>
    <property type="project" value="InterPro"/>
</dbReference>
<dbReference type="Pfam" id="PF02570">
    <property type="entry name" value="CbiC"/>
    <property type="match status" value="1"/>
</dbReference>
<dbReference type="AlphaFoldDB" id="A0A1H6K441"/>
<feature type="domain" description="Cobalamin biosynthesis precorrin-8X methylmutase CobH/CbiC" evidence="5">
    <location>
        <begin position="10"/>
        <end position="205"/>
    </location>
</feature>
<reference evidence="6 7" key="1">
    <citation type="submission" date="2016-10" db="EMBL/GenBank/DDBJ databases">
        <authorList>
            <person name="de Groot N.N."/>
        </authorList>
    </citation>
    <scope>NUCLEOTIDE SEQUENCE [LARGE SCALE GENOMIC DNA]</scope>
    <source>
        <strain evidence="6 7">YAD2003</strain>
    </source>
</reference>
<dbReference type="SUPFAM" id="SSF63965">
    <property type="entry name" value="Precorrin-8X methylmutase CbiC/CobH"/>
    <property type="match status" value="1"/>
</dbReference>
<sequence length="211" mass="22594">MELEYVLPQDIEHRSFEIIESELGDRKLPEDIRPIVMRAIHTTADFDYYDNMYFSEGAVQKALSALSEGAVIVTDTNMAKSGINKTALGKLGCTVECFMADSDVAETASANGTTRAVASVDKAAKLGKPVIYAVGNAPTALIRLREHIDAGSFVPRLIIGVPVGFVNVVQSKELMIESGIPCIVARGRKGGSNVAAAICNALLYMATGREQ</sequence>
<evidence type="ECO:0000313" key="6">
    <source>
        <dbReference type="EMBL" id="SEH66544.1"/>
    </source>
</evidence>
<keyword evidence="4" id="KW-0413">Isomerase</keyword>
<evidence type="ECO:0000256" key="4">
    <source>
        <dbReference type="ARBA" id="ARBA00023235"/>
    </source>
</evidence>
<dbReference type="UniPathway" id="UPA00148"/>
<name>A0A1H6K441_RUMFL</name>